<feature type="domain" description="Nitroreductase" evidence="8">
    <location>
        <begin position="10"/>
        <end position="152"/>
    </location>
</feature>
<sequence>MTAANYLKAVASRRTVYALKPELPSGVNINDVQAVVQAIIRDTPTSFNSQVNRAIILTGKAHKEVWDRVVESIPGESGKKRPQSARDEAYGSVIFFTDDVVTEQLQAKFAAFAAAFPQFADHSSGAAQIHTWTALRELGLGAHLQHYNGYVKAALPKEIPATWNVHAQLVFGVPAAEPGEKTFEENPVKIYS</sequence>
<dbReference type="AlphaFoldDB" id="A0A7G3ZCH2"/>
<evidence type="ECO:0000313" key="10">
    <source>
        <dbReference type="Proteomes" id="UP000515788"/>
    </source>
</evidence>
<dbReference type="GO" id="GO:0005737">
    <property type="term" value="C:cytoplasm"/>
    <property type="evidence" value="ECO:0007669"/>
    <property type="project" value="UniProtKB-SubCell"/>
</dbReference>
<dbReference type="EMBL" id="CP059247">
    <property type="protein sequence ID" value="QLL31208.1"/>
    <property type="molecule type" value="Genomic_DNA"/>
</dbReference>
<evidence type="ECO:0000256" key="7">
    <source>
        <dbReference type="ARBA" id="ARBA00023242"/>
    </source>
</evidence>
<evidence type="ECO:0000256" key="6">
    <source>
        <dbReference type="ARBA" id="ARBA00023002"/>
    </source>
</evidence>
<dbReference type="Proteomes" id="UP000515788">
    <property type="component" value="Chromosome 2"/>
</dbReference>
<gene>
    <name evidence="9" type="ORF">HG536_0B00690</name>
</gene>
<dbReference type="GO" id="GO:0034599">
    <property type="term" value="P:cellular response to oxidative stress"/>
    <property type="evidence" value="ECO:0007669"/>
    <property type="project" value="InterPro"/>
</dbReference>
<organism evidence="9 10">
    <name type="scientific">Torulaspora globosa</name>
    <dbReference type="NCBI Taxonomy" id="48254"/>
    <lineage>
        <taxon>Eukaryota</taxon>
        <taxon>Fungi</taxon>
        <taxon>Dikarya</taxon>
        <taxon>Ascomycota</taxon>
        <taxon>Saccharomycotina</taxon>
        <taxon>Saccharomycetes</taxon>
        <taxon>Saccharomycetales</taxon>
        <taxon>Saccharomycetaceae</taxon>
        <taxon>Torulaspora</taxon>
    </lineage>
</organism>
<dbReference type="GO" id="GO:0016491">
    <property type="term" value="F:oxidoreductase activity"/>
    <property type="evidence" value="ECO:0007669"/>
    <property type="project" value="UniProtKB-KW"/>
</dbReference>
<evidence type="ECO:0000256" key="3">
    <source>
        <dbReference type="ARBA" id="ARBA00004496"/>
    </source>
</evidence>
<comment type="cofactor">
    <cofactor evidence="1">
        <name>FMN</name>
        <dbReference type="ChEBI" id="CHEBI:58210"/>
    </cofactor>
</comment>
<dbReference type="RefSeq" id="XP_037137883.1">
    <property type="nucleotide sequence ID" value="XM_037281988.1"/>
</dbReference>
<dbReference type="GO" id="GO:0005634">
    <property type="term" value="C:nucleus"/>
    <property type="evidence" value="ECO:0007669"/>
    <property type="project" value="UniProtKB-SubCell"/>
</dbReference>
<dbReference type="GeneID" id="59324327"/>
<dbReference type="PANTHER" id="PTHR43035">
    <property type="entry name" value="FATTY ACID REPRESSION MUTANT PROTEIN 2-RELATED"/>
    <property type="match status" value="1"/>
</dbReference>
<dbReference type="OrthoDB" id="2138173at2759"/>
<dbReference type="KEGG" id="tgb:HG536_0B00690"/>
<accession>A0A7G3ZCH2</accession>
<dbReference type="Pfam" id="PF00881">
    <property type="entry name" value="Nitroreductase"/>
    <property type="match status" value="1"/>
</dbReference>
<evidence type="ECO:0000256" key="4">
    <source>
        <dbReference type="ARBA" id="ARBA00007118"/>
    </source>
</evidence>
<dbReference type="InterPro" id="IPR033877">
    <property type="entry name" value="Frm2/Hbn1"/>
</dbReference>
<keyword evidence="7" id="KW-0539">Nucleus</keyword>
<protein>
    <recommendedName>
        <fullName evidence="8">Nitroreductase domain-containing protein</fullName>
    </recommendedName>
</protein>
<proteinExistence type="inferred from homology"/>
<comment type="subcellular location">
    <subcellularLocation>
        <location evidence="3">Cytoplasm</location>
    </subcellularLocation>
    <subcellularLocation>
        <location evidence="2">Nucleus</location>
    </subcellularLocation>
</comment>
<dbReference type="SUPFAM" id="SSF55469">
    <property type="entry name" value="FMN-dependent nitroreductase-like"/>
    <property type="match status" value="1"/>
</dbReference>
<dbReference type="PANTHER" id="PTHR43035:SF1">
    <property type="entry name" value="FATTY ACID REPRESSION MUTANT PROTEIN 2-RELATED"/>
    <property type="match status" value="1"/>
</dbReference>
<keyword evidence="10" id="KW-1185">Reference proteome</keyword>
<evidence type="ECO:0000313" key="9">
    <source>
        <dbReference type="EMBL" id="QLL31208.1"/>
    </source>
</evidence>
<evidence type="ECO:0000256" key="1">
    <source>
        <dbReference type="ARBA" id="ARBA00001917"/>
    </source>
</evidence>
<evidence type="ECO:0000259" key="8">
    <source>
        <dbReference type="Pfam" id="PF00881"/>
    </source>
</evidence>
<dbReference type="Gene3D" id="3.40.109.10">
    <property type="entry name" value="NADH Oxidase"/>
    <property type="match status" value="1"/>
</dbReference>
<dbReference type="InterPro" id="IPR029479">
    <property type="entry name" value="Nitroreductase"/>
</dbReference>
<name>A0A7G3ZCH2_9SACH</name>
<dbReference type="InterPro" id="IPR000415">
    <property type="entry name" value="Nitroreductase-like"/>
</dbReference>
<evidence type="ECO:0000256" key="5">
    <source>
        <dbReference type="ARBA" id="ARBA00022490"/>
    </source>
</evidence>
<keyword evidence="6" id="KW-0560">Oxidoreductase</keyword>
<evidence type="ECO:0000256" key="2">
    <source>
        <dbReference type="ARBA" id="ARBA00004123"/>
    </source>
</evidence>
<keyword evidence="5" id="KW-0963">Cytoplasm</keyword>
<dbReference type="FunFam" id="3.40.109.10:FF:000001">
    <property type="entry name" value="Nitroreductase family"/>
    <property type="match status" value="1"/>
</dbReference>
<comment type="similarity">
    <text evidence="4">Belongs to the nitroreductase family.</text>
</comment>
<reference evidence="9 10" key="1">
    <citation type="submission" date="2020-06" db="EMBL/GenBank/DDBJ databases">
        <title>The yeast mating-type switching endonuclease HO is a domesticated member of an unorthodox homing genetic element family.</title>
        <authorList>
            <person name="Coughlan A.Y."/>
            <person name="Lombardi L."/>
            <person name="Braun-Galleani S."/>
            <person name="Martos A.R."/>
            <person name="Galeote V."/>
            <person name="Bigey F."/>
            <person name="Dequin S."/>
            <person name="Byrne K.P."/>
            <person name="Wolfe K.H."/>
        </authorList>
    </citation>
    <scope>NUCLEOTIDE SEQUENCE [LARGE SCALE GENOMIC DNA]</scope>
    <source>
        <strain evidence="9 10">CBS764</strain>
    </source>
</reference>